<keyword evidence="3 5" id="KW-0067">ATP-binding</keyword>
<dbReference type="HAMAP" id="MF_02034">
    <property type="entry name" value="EgtA"/>
    <property type="match status" value="1"/>
</dbReference>
<comment type="caution">
    <text evidence="8">The sequence shown here is derived from an EMBL/GenBank/DDBJ whole genome shotgun (WGS) entry which is preliminary data.</text>
</comment>
<dbReference type="SUPFAM" id="SSF55931">
    <property type="entry name" value="Glutamine synthetase/guanido kinase"/>
    <property type="match status" value="1"/>
</dbReference>
<dbReference type="Pfam" id="PF04107">
    <property type="entry name" value="GCS2"/>
    <property type="match status" value="1"/>
</dbReference>
<evidence type="ECO:0000256" key="5">
    <source>
        <dbReference type="HAMAP-Rule" id="MF_02034"/>
    </source>
</evidence>
<dbReference type="RefSeq" id="WP_330162291.1">
    <property type="nucleotide sequence ID" value="NZ_BAAAJA010000009.1"/>
</dbReference>
<dbReference type="EMBL" id="JAUUCC010000191">
    <property type="protein sequence ID" value="MEE2055542.1"/>
    <property type="molecule type" value="Genomic_DNA"/>
</dbReference>
<evidence type="ECO:0000256" key="4">
    <source>
        <dbReference type="ARBA" id="ARBA00048819"/>
    </source>
</evidence>
<name>A0ABU7L3P6_9ACTN</name>
<dbReference type="InterPro" id="IPR017809">
    <property type="entry name" value="EgtA_Actinobacteria"/>
</dbReference>
<proteinExistence type="inferred from homology"/>
<keyword evidence="2 5" id="KW-0547">Nucleotide-binding</keyword>
<dbReference type="InterPro" id="IPR014746">
    <property type="entry name" value="Gln_synth/guanido_kin_cat_dom"/>
</dbReference>
<evidence type="ECO:0000313" key="9">
    <source>
        <dbReference type="Proteomes" id="UP001348641"/>
    </source>
</evidence>
<evidence type="ECO:0000313" key="8">
    <source>
        <dbReference type="EMBL" id="MEE2055542.1"/>
    </source>
</evidence>
<dbReference type="EC" id="6.3.2.2" evidence="5"/>
<keyword evidence="1 5" id="KW-0436">Ligase</keyword>
<dbReference type="InterPro" id="IPR006336">
    <property type="entry name" value="GCS2"/>
</dbReference>
<comment type="function">
    <text evidence="5">Catalyzes the synthesis of gamma-glutamylcysteine (gamma-GC). This compound is used as substrate for the biosynthesis of the low-molecular thiol compound ergothioneine.</text>
</comment>
<dbReference type="NCBIfam" id="TIGR03444">
    <property type="entry name" value="EgtA_Cys_ligase"/>
    <property type="match status" value="1"/>
</dbReference>
<dbReference type="PANTHER" id="PTHR34378">
    <property type="entry name" value="GLUTAMATE--CYSTEINE LIGASE, CHLOROPLASTIC"/>
    <property type="match status" value="1"/>
</dbReference>
<comment type="similarity">
    <text evidence="5 6">Belongs to the glutamate--cysteine ligase type 2 family. EgtA subfamily.</text>
</comment>
<dbReference type="PIRSF" id="PIRSF017901">
    <property type="entry name" value="GCL"/>
    <property type="match status" value="1"/>
</dbReference>
<dbReference type="PANTHER" id="PTHR34378:SF1">
    <property type="entry name" value="GLUTAMATE--CYSTEINE LIGASE, CHLOROPLASTIC"/>
    <property type="match status" value="1"/>
</dbReference>
<dbReference type="Gene3D" id="3.30.590.20">
    <property type="match status" value="1"/>
</dbReference>
<feature type="compositionally biased region" description="Basic residues" evidence="7">
    <location>
        <begin position="422"/>
        <end position="431"/>
    </location>
</feature>
<comment type="pathway">
    <text evidence="5">Amino-acid biosynthesis; ergothioneine biosynthesis.</text>
</comment>
<organism evidence="8 9">
    <name type="scientific">Nocardiopsis tropica</name>
    <dbReference type="NCBI Taxonomy" id="109330"/>
    <lineage>
        <taxon>Bacteria</taxon>
        <taxon>Bacillati</taxon>
        <taxon>Actinomycetota</taxon>
        <taxon>Actinomycetes</taxon>
        <taxon>Streptosporangiales</taxon>
        <taxon>Nocardiopsidaceae</taxon>
        <taxon>Nocardiopsis</taxon>
    </lineage>
</organism>
<protein>
    <recommendedName>
        <fullName evidence="5">Glutamate--cysteine ligase EgtA</fullName>
        <ecNumber evidence="5">6.3.2.2</ecNumber>
    </recommendedName>
    <alternativeName>
        <fullName evidence="5">Gamma-glutamylcysteine synthase</fullName>
        <shortName evidence="5">GCS</shortName>
        <shortName evidence="5">Gamma-ECS</shortName>
    </alternativeName>
</protein>
<dbReference type="InterPro" id="IPR035434">
    <property type="entry name" value="GCL_bact_plant"/>
</dbReference>
<gene>
    <name evidence="5 8" type="primary">egtA</name>
    <name evidence="8" type="ORF">Q8A49_34100</name>
</gene>
<comment type="catalytic activity">
    <reaction evidence="4 5 6">
        <text>L-cysteine + L-glutamate + ATP = gamma-L-glutamyl-L-cysteine + ADP + phosphate + H(+)</text>
        <dbReference type="Rhea" id="RHEA:13285"/>
        <dbReference type="ChEBI" id="CHEBI:15378"/>
        <dbReference type="ChEBI" id="CHEBI:29985"/>
        <dbReference type="ChEBI" id="CHEBI:30616"/>
        <dbReference type="ChEBI" id="CHEBI:35235"/>
        <dbReference type="ChEBI" id="CHEBI:43474"/>
        <dbReference type="ChEBI" id="CHEBI:58173"/>
        <dbReference type="ChEBI" id="CHEBI:456216"/>
        <dbReference type="EC" id="6.3.2.2"/>
    </reaction>
</comment>
<evidence type="ECO:0000256" key="7">
    <source>
        <dbReference type="SAM" id="MobiDB-lite"/>
    </source>
</evidence>
<dbReference type="Proteomes" id="UP001348641">
    <property type="component" value="Unassembled WGS sequence"/>
</dbReference>
<sequence length="431" mass="46148">MAHHMTAEDVHEYINGVCFKTGPPGKVGTETEWLVADPAHPTAPVAVDRLAALLEAGGPLPAGSAVTFEPGGQIELSSPALPGPARAHEALAADLDHVSKVLAGGGLHLVETALDPLRPPVRQLRLPRYTAMERFFAGRRQPSGRTMMCSTASLQVCLDTGADRADSRARWELVHRLGPVLVAAFANSAVWRGRPTGWKSTRWAIWAATDAGRTRPVLDADSHPDPATAWTDYALAADVMAVPEIPGGGGTWTSDPGITLAEWAGGRGPRPLTPADVEFHLSTLFPPVRPRGWWELRMIDAVPRRWWPVPMALCAALVDDPRARAVAEEATEKLCRGPFPDRRLWMRSARLGPGDPAVAECARSCFDAAVEALPRMGAAGLSSLVDDYADRHVRRGLCPADARPSVPAPRPGRVGTRAGRTGTHRHSGGAR</sequence>
<evidence type="ECO:0000256" key="1">
    <source>
        <dbReference type="ARBA" id="ARBA00022598"/>
    </source>
</evidence>
<evidence type="ECO:0000256" key="6">
    <source>
        <dbReference type="PIRNR" id="PIRNR017901"/>
    </source>
</evidence>
<feature type="region of interest" description="Disordered" evidence="7">
    <location>
        <begin position="399"/>
        <end position="431"/>
    </location>
</feature>
<accession>A0ABU7L3P6</accession>
<dbReference type="GO" id="GO:0004357">
    <property type="term" value="F:glutamate-cysteine ligase activity"/>
    <property type="evidence" value="ECO:0007669"/>
    <property type="project" value="UniProtKB-EC"/>
</dbReference>
<evidence type="ECO:0000256" key="2">
    <source>
        <dbReference type="ARBA" id="ARBA00022741"/>
    </source>
</evidence>
<feature type="compositionally biased region" description="Low complexity" evidence="7">
    <location>
        <begin position="411"/>
        <end position="421"/>
    </location>
</feature>
<evidence type="ECO:0000256" key="3">
    <source>
        <dbReference type="ARBA" id="ARBA00022840"/>
    </source>
</evidence>
<reference evidence="8 9" key="1">
    <citation type="submission" date="2023-07" db="EMBL/GenBank/DDBJ databases">
        <authorList>
            <person name="Girao M."/>
            <person name="Carvalho M.F."/>
        </authorList>
    </citation>
    <scope>NUCLEOTIDE SEQUENCE [LARGE SCALE GENOMIC DNA]</scope>
    <source>
        <strain evidence="8 9">66/93</strain>
    </source>
</reference>